<evidence type="ECO:0008006" key="4">
    <source>
        <dbReference type="Google" id="ProtNLM"/>
    </source>
</evidence>
<sequence length="312" mass="34277">MKRRAAALMAIATVLTGAAGCASHDTQVALQRPGIPNNQAFRIPYDHALRGSVTIDYISGMSQYSFFFAEANRSQFRPALEQVLDRSGMLAKTPAAARYGLQVEFVDLQGSFFGADFDSRSRAIYRIVERRSGRVVSQQTVDAGFMARYVGLTEEDAAAAYWLTIAVAAGGLAHYVGADNQVKAWRQAYQATLWSTLFAPVNAITPGNFIAGGDFFGNTDVPRPYVLHGDLSTEGYGSRDGRTRGIQADRQMMRQSLAKWVMGLSEEQGVPLTVILPCDGNIEVENIKLELTMRGIPYRGETCHMRPVRVIH</sequence>
<dbReference type="PROSITE" id="PS51257">
    <property type="entry name" value="PROKAR_LIPOPROTEIN"/>
    <property type="match status" value="1"/>
</dbReference>
<dbReference type="EMBL" id="BAAAGA010000001">
    <property type="protein sequence ID" value="GAA0611458.1"/>
    <property type="molecule type" value="Genomic_DNA"/>
</dbReference>
<protein>
    <recommendedName>
        <fullName evidence="4">Lipoprotein</fullName>
    </recommendedName>
</protein>
<evidence type="ECO:0000313" key="3">
    <source>
        <dbReference type="Proteomes" id="UP001501352"/>
    </source>
</evidence>
<dbReference type="Proteomes" id="UP001501352">
    <property type="component" value="Unassembled WGS sequence"/>
</dbReference>
<proteinExistence type="predicted"/>
<reference evidence="2 3" key="1">
    <citation type="journal article" date="2019" name="Int. J. Syst. Evol. Microbiol.">
        <title>The Global Catalogue of Microorganisms (GCM) 10K type strain sequencing project: providing services to taxonomists for standard genome sequencing and annotation.</title>
        <authorList>
            <consortium name="The Broad Institute Genomics Platform"/>
            <consortium name="The Broad Institute Genome Sequencing Center for Infectious Disease"/>
            <person name="Wu L."/>
            <person name="Ma J."/>
        </authorList>
    </citation>
    <scope>NUCLEOTIDE SEQUENCE [LARGE SCALE GENOMIC DNA]</scope>
    <source>
        <strain evidence="2 3">JCM 12928</strain>
    </source>
</reference>
<keyword evidence="3" id="KW-1185">Reference proteome</keyword>
<name>A0ABN1GH49_9CAUL</name>
<evidence type="ECO:0000313" key="2">
    <source>
        <dbReference type="EMBL" id="GAA0611458.1"/>
    </source>
</evidence>
<evidence type="ECO:0000256" key="1">
    <source>
        <dbReference type="SAM" id="SignalP"/>
    </source>
</evidence>
<organism evidence="2 3">
    <name type="scientific">Brevundimonas kwangchunensis</name>
    <dbReference type="NCBI Taxonomy" id="322163"/>
    <lineage>
        <taxon>Bacteria</taxon>
        <taxon>Pseudomonadati</taxon>
        <taxon>Pseudomonadota</taxon>
        <taxon>Alphaproteobacteria</taxon>
        <taxon>Caulobacterales</taxon>
        <taxon>Caulobacteraceae</taxon>
        <taxon>Brevundimonas</taxon>
    </lineage>
</organism>
<gene>
    <name evidence="2" type="ORF">GCM10009422_02930</name>
</gene>
<keyword evidence="1" id="KW-0732">Signal</keyword>
<comment type="caution">
    <text evidence="2">The sequence shown here is derived from an EMBL/GenBank/DDBJ whole genome shotgun (WGS) entry which is preliminary data.</text>
</comment>
<accession>A0ABN1GH49</accession>
<feature type="signal peptide" evidence="1">
    <location>
        <begin position="1"/>
        <end position="19"/>
    </location>
</feature>
<dbReference type="RefSeq" id="WP_343789266.1">
    <property type="nucleotide sequence ID" value="NZ_BAAAGA010000001.1"/>
</dbReference>
<feature type="chain" id="PRO_5046372684" description="Lipoprotein" evidence="1">
    <location>
        <begin position="20"/>
        <end position="312"/>
    </location>
</feature>